<dbReference type="InterPro" id="IPR012340">
    <property type="entry name" value="NA-bd_OB-fold"/>
</dbReference>
<dbReference type="InterPro" id="IPR044511">
    <property type="entry name" value="At1g03370/At5g50170-like"/>
</dbReference>
<dbReference type="EMBL" id="LWDX02026023">
    <property type="protein sequence ID" value="OEL30231.1"/>
    <property type="molecule type" value="Genomic_DNA"/>
</dbReference>
<dbReference type="InterPro" id="IPR041569">
    <property type="entry name" value="AAA_lid_3"/>
</dbReference>
<dbReference type="Pfam" id="PF00004">
    <property type="entry name" value="AAA"/>
    <property type="match status" value="1"/>
</dbReference>
<feature type="domain" description="C2" evidence="15">
    <location>
        <begin position="457"/>
        <end position="576"/>
    </location>
</feature>
<evidence type="ECO:0000256" key="1">
    <source>
        <dbReference type="ARBA" id="ARBA00004123"/>
    </source>
</evidence>
<evidence type="ECO:0000256" key="7">
    <source>
        <dbReference type="ARBA" id="ARBA00022741"/>
    </source>
</evidence>
<evidence type="ECO:0000256" key="9">
    <source>
        <dbReference type="ARBA" id="ARBA00022942"/>
    </source>
</evidence>
<feature type="compositionally biased region" description="Low complexity" evidence="14">
    <location>
        <begin position="448"/>
        <end position="463"/>
    </location>
</feature>
<evidence type="ECO:0000256" key="8">
    <source>
        <dbReference type="ARBA" id="ARBA00022840"/>
    </source>
</evidence>
<dbReference type="InterPro" id="IPR003593">
    <property type="entry name" value="AAA+_ATPase"/>
</dbReference>
<dbReference type="GO" id="GO:0005634">
    <property type="term" value="C:nucleus"/>
    <property type="evidence" value="ECO:0007669"/>
    <property type="project" value="UniProtKB-SubCell"/>
</dbReference>
<dbReference type="STRING" id="888268.A0A1E5VYN3"/>
<dbReference type="PROSITE" id="PS51778">
    <property type="entry name" value="VAST"/>
    <property type="match status" value="2"/>
</dbReference>
<evidence type="ECO:0000259" key="16">
    <source>
        <dbReference type="PROSITE" id="PS51778"/>
    </source>
</evidence>
<dbReference type="SUPFAM" id="SSF49562">
    <property type="entry name" value="C2 domain (Calcium/lipid-binding domain, CaLB)"/>
    <property type="match status" value="2"/>
</dbReference>
<feature type="non-terminal residue" evidence="17">
    <location>
        <position position="1542"/>
    </location>
</feature>
<evidence type="ECO:0000256" key="2">
    <source>
        <dbReference type="ARBA" id="ARBA00004167"/>
    </source>
</evidence>
<evidence type="ECO:0000256" key="6">
    <source>
        <dbReference type="ARBA" id="ARBA00022692"/>
    </source>
</evidence>
<evidence type="ECO:0000256" key="5">
    <source>
        <dbReference type="ARBA" id="ARBA00022490"/>
    </source>
</evidence>
<dbReference type="InterPro" id="IPR031968">
    <property type="entry name" value="VASt"/>
</dbReference>
<dbReference type="PROSITE" id="PS00674">
    <property type="entry name" value="AAA"/>
    <property type="match status" value="1"/>
</dbReference>
<dbReference type="Pfam" id="PF02893">
    <property type="entry name" value="GRAM"/>
    <property type="match status" value="1"/>
</dbReference>
<feature type="coiled-coil region" evidence="13">
    <location>
        <begin position="26"/>
        <end position="60"/>
    </location>
</feature>
<comment type="subcellular location">
    <subcellularLocation>
        <location evidence="3">Cytoplasm</location>
    </subcellularLocation>
    <subcellularLocation>
        <location evidence="2">Membrane</location>
        <topology evidence="2">Single-pass membrane protein</topology>
    </subcellularLocation>
    <subcellularLocation>
        <location evidence="1">Nucleus</location>
    </subcellularLocation>
</comment>
<dbReference type="InterPro" id="IPR004182">
    <property type="entry name" value="GRAM"/>
</dbReference>
<dbReference type="Gene3D" id="2.60.40.150">
    <property type="entry name" value="C2 domain"/>
    <property type="match status" value="2"/>
</dbReference>
<evidence type="ECO:0000256" key="14">
    <source>
        <dbReference type="SAM" id="MobiDB-lite"/>
    </source>
</evidence>
<dbReference type="CDD" id="cd19502">
    <property type="entry name" value="RecA-like_PAN_like"/>
    <property type="match status" value="1"/>
</dbReference>
<dbReference type="OrthoDB" id="2162691at2759"/>
<dbReference type="SMART" id="SM00239">
    <property type="entry name" value="C2"/>
    <property type="match status" value="2"/>
</dbReference>
<comment type="similarity">
    <text evidence="4">Belongs to the AAA ATPase family.</text>
</comment>
<name>A0A1E5VYN3_9POAL</name>
<keyword evidence="9" id="KW-0647">Proteasome</keyword>
<keyword evidence="12" id="KW-0539">Nucleus</keyword>
<keyword evidence="10" id="KW-1133">Transmembrane helix</keyword>
<dbReference type="Gene3D" id="3.40.50.300">
    <property type="entry name" value="P-loop containing nucleotide triphosphate hydrolases"/>
    <property type="match status" value="1"/>
</dbReference>
<evidence type="ECO:0000256" key="3">
    <source>
        <dbReference type="ARBA" id="ARBA00004496"/>
    </source>
</evidence>
<comment type="caution">
    <text evidence="17">The sequence shown here is derived from an EMBL/GenBank/DDBJ whole genome shotgun (WGS) entry which is preliminary data.</text>
</comment>
<dbReference type="InterPro" id="IPR035892">
    <property type="entry name" value="C2_domain_sf"/>
</dbReference>
<proteinExistence type="inferred from homology"/>
<dbReference type="InterPro" id="IPR003960">
    <property type="entry name" value="ATPase_AAA_CS"/>
</dbReference>
<evidence type="ECO:0000313" key="18">
    <source>
        <dbReference type="Proteomes" id="UP000095767"/>
    </source>
</evidence>
<dbReference type="SUPFAM" id="SSF52540">
    <property type="entry name" value="P-loop containing nucleoside triphosphate hydrolases"/>
    <property type="match status" value="1"/>
</dbReference>
<sequence>MADGEDAAAARRRSAITDYRKKLLNCRELESRVGTVRESLKNAKKDFAKTEDDLKSLQSVGQIIGEVLRPLDNERSTWVIFVDTSMKFEKKITFSFCFNSSTLQKLELKNLFLLVIVKASSGPRYVVGCRSKVDKEKLTSGTRVVLDMTTLTIMRTLPREVDPVVYNMLHEDPGNVSYSAVGGLSDQIRELRESIELPLMNPELFLRVGIKPPKGVLLYGPPGTGKTLLARAIASNIDANFLKIVSSAIIDKYIGESARLIREMFGYARDHQPCIIFMDEIDAIGGRRFSEGTSADREIQRTLMELLNQLDGFDELGKVKMIMATNRPDVLDPALLRPGRLDRKIEIPLPNEQSRMEVLKIHAAGIAKHGEIDYEAVVKLAEGFNGADLRNVCTEAGMAAIRAERDYVVHEDFMKAVRKLNDAKKLESSAHYSADFGKESSIARSSRLARPPQMARPAAGPPGRAEPDHHDAPMLLRVHVIEARGLPAIYLNGSSDPYVRLQLGRRRPRATTVVKRSLSPVWDEEFGFLVGDVAEELVISVLNEDRFFGSEFLGRVRLPLTAIMETDDLSLGTKWYQLQPRSGGKFRKKRRGEICLRVYLSVRATLCEDAHQAPPQLIDDISCSSHRSIATTNSSLSATTGSLDLSACASMDQESLRSLDGLTQSIIEQRGPRSTGPPSCVSTEQSILLEPEEDDCSSIAETSSVVEVMSRYFRKSIDAAHSVASDPMSTDQFRDAQMNSESPLNGEYCMLPEASLDELLKTMESKDQACEMPGNLPGGVLVDQSYIIAPAELNSLLFTANSDFWPGVAELQGTSGFHIEPWKHENNENCLKRTLTYTKAASKLVKSVKATEEQKYLKATGNSFAVLSSVSTPDVPCGNCFMVEILYRIIPGPQSQSEEQTSQLTVSWRLNFVQSTMLKGMIENGAKQGLAEGYSQFSEVLSRKIKVVELDDANSKDKILASLQTQKESNLKLVARFLGSFAFIFSLSTALYIITHLHLAKPNMVHGGLEYFGIDLPDSIGEVVFCIILIIQGHNIIKVGRRFLQAWKQRGSDHGIKAHGDGWLLTIALIEGSGVLGAGTPGLPDPYVIFTCNGKKKTSSVKYQTSEPKWNEIFEFDAMDDPPARLDVVVRDSDGSSNENPIGQTEVNFVKNNLSDLGDMWLPLDGRFPQGHQPKLHLRIFLNNSRGTEVVLNYLEKMGKEVGKKMQLRSTQTNSAFRKLFSLPPEEFLIDDFTCHLKRKMPLQGRLFLSPRITGFYSNIFGRKTKFFFLWEDIDDIQIVPPKLATVGSPSLMIVLHKDRGLEARHGAKALDPQGRLKFHFQTFVSFNDAHRIIMAIWKMRSSGLEQKGDTIDKESELKELPCEEGSLLASEDVKMSEVYSAVLSVDVSALMEMFSGGSLEHKVMERAGCVDYSATGWELLNRDKYQRRISFRFDKSSTRYGGEATTTQQKYKVPNQEGWVVEEVMTLQGVQNEDYSSIQLKYHMTSMPLRPNTCSLKVLLGIAWLKGAKHQKKAAKNVTTNSTNRLREIFAEVEKEITSRK</sequence>
<evidence type="ECO:0000256" key="11">
    <source>
        <dbReference type="ARBA" id="ARBA00023136"/>
    </source>
</evidence>
<feature type="domain" description="VASt" evidence="16">
    <location>
        <begin position="1375"/>
        <end position="1542"/>
    </location>
</feature>
<evidence type="ECO:0000259" key="15">
    <source>
        <dbReference type="PROSITE" id="PS50004"/>
    </source>
</evidence>
<gene>
    <name evidence="17" type="ORF">BAE44_0008748</name>
</gene>
<dbReference type="GO" id="GO:0000502">
    <property type="term" value="C:proteasome complex"/>
    <property type="evidence" value="ECO:0007669"/>
    <property type="project" value="UniProtKB-KW"/>
</dbReference>
<evidence type="ECO:0000256" key="13">
    <source>
        <dbReference type="SAM" id="Coils"/>
    </source>
</evidence>
<dbReference type="InterPro" id="IPR032501">
    <property type="entry name" value="Prot_ATP_ID_OB_2nd"/>
</dbReference>
<keyword evidence="5" id="KW-0963">Cytoplasm</keyword>
<dbReference type="InterPro" id="IPR011993">
    <property type="entry name" value="PH-like_dom_sf"/>
</dbReference>
<dbReference type="PROSITE" id="PS50004">
    <property type="entry name" value="C2"/>
    <property type="match status" value="2"/>
</dbReference>
<feature type="domain" description="C2" evidence="15">
    <location>
        <begin position="1050"/>
        <end position="1162"/>
    </location>
</feature>
<evidence type="ECO:0000256" key="4">
    <source>
        <dbReference type="ARBA" id="ARBA00006914"/>
    </source>
</evidence>
<keyword evidence="13" id="KW-0175">Coiled coil</keyword>
<dbReference type="Pfam" id="PF16016">
    <property type="entry name" value="VASt"/>
    <property type="match status" value="2"/>
</dbReference>
<feature type="region of interest" description="Disordered" evidence="14">
    <location>
        <begin position="443"/>
        <end position="470"/>
    </location>
</feature>
<evidence type="ECO:0000256" key="12">
    <source>
        <dbReference type="ARBA" id="ARBA00023242"/>
    </source>
</evidence>
<keyword evidence="6" id="KW-0812">Transmembrane</keyword>
<dbReference type="Proteomes" id="UP000095767">
    <property type="component" value="Unassembled WGS sequence"/>
</dbReference>
<keyword evidence="8" id="KW-0067">ATP-binding</keyword>
<dbReference type="CDD" id="cd00030">
    <property type="entry name" value="C2"/>
    <property type="match status" value="2"/>
</dbReference>
<dbReference type="SMART" id="SM00382">
    <property type="entry name" value="AAA"/>
    <property type="match status" value="1"/>
</dbReference>
<dbReference type="FunFam" id="3.40.50.300:FF:000034">
    <property type="entry name" value="26S protease regulatory subunit 10B"/>
    <property type="match status" value="1"/>
</dbReference>
<keyword evidence="18" id="KW-1185">Reference proteome</keyword>
<dbReference type="FunFam" id="1.10.8.60:FF:000008">
    <property type="entry name" value="26S protease regulatory subunit 10B"/>
    <property type="match status" value="1"/>
</dbReference>
<reference evidence="17 18" key="1">
    <citation type="submission" date="2016-09" db="EMBL/GenBank/DDBJ databases">
        <title>The draft genome of Dichanthelium oligosanthes: A C3 panicoid grass species.</title>
        <authorList>
            <person name="Studer A.J."/>
            <person name="Schnable J.C."/>
            <person name="Brutnell T.P."/>
        </authorList>
    </citation>
    <scope>NUCLEOTIDE SEQUENCE [LARGE SCALE GENOMIC DNA]</scope>
    <source>
        <strain evidence="18">cv. Kellogg 1175</strain>
        <tissue evidence="17">Leaf</tissue>
    </source>
</reference>
<keyword evidence="11" id="KW-0472">Membrane</keyword>
<dbReference type="GO" id="GO:0016020">
    <property type="term" value="C:membrane"/>
    <property type="evidence" value="ECO:0007669"/>
    <property type="project" value="UniProtKB-SubCell"/>
</dbReference>
<dbReference type="Gene3D" id="1.10.8.60">
    <property type="match status" value="1"/>
</dbReference>
<dbReference type="GO" id="GO:0016887">
    <property type="term" value="F:ATP hydrolysis activity"/>
    <property type="evidence" value="ECO:0007669"/>
    <property type="project" value="InterPro"/>
</dbReference>
<dbReference type="PANTHER" id="PTHR46296:SF4">
    <property type="entry name" value="OS02G0199800 PROTEIN"/>
    <property type="match status" value="1"/>
</dbReference>
<accession>A0A1E5VYN3</accession>
<evidence type="ECO:0000313" key="17">
    <source>
        <dbReference type="EMBL" id="OEL30231.1"/>
    </source>
</evidence>
<dbReference type="Pfam" id="PF17862">
    <property type="entry name" value="AAA_lid_3"/>
    <property type="match status" value="1"/>
</dbReference>
<dbReference type="GO" id="GO:0005737">
    <property type="term" value="C:cytoplasm"/>
    <property type="evidence" value="ECO:0007669"/>
    <property type="project" value="UniProtKB-SubCell"/>
</dbReference>
<dbReference type="Gene3D" id="2.40.50.140">
    <property type="entry name" value="Nucleic acid-binding proteins"/>
    <property type="match status" value="1"/>
</dbReference>
<dbReference type="GO" id="GO:0005524">
    <property type="term" value="F:ATP binding"/>
    <property type="evidence" value="ECO:0007669"/>
    <property type="project" value="UniProtKB-KW"/>
</dbReference>
<evidence type="ECO:0000256" key="10">
    <source>
        <dbReference type="ARBA" id="ARBA00022989"/>
    </source>
</evidence>
<dbReference type="InterPro" id="IPR003959">
    <property type="entry name" value="ATPase_AAA_core"/>
</dbReference>
<feature type="domain" description="VASt" evidence="16">
    <location>
        <begin position="777"/>
        <end position="949"/>
    </location>
</feature>
<dbReference type="Pfam" id="PF16450">
    <property type="entry name" value="Prot_ATP_ID_OB_C"/>
    <property type="match status" value="1"/>
</dbReference>
<dbReference type="InterPro" id="IPR027417">
    <property type="entry name" value="P-loop_NTPase"/>
</dbReference>
<dbReference type="PANTHER" id="PTHR46296">
    <property type="entry name" value="BNAA05G37250D PROTEIN"/>
    <property type="match status" value="1"/>
</dbReference>
<protein>
    <submittedName>
        <fullName evidence="17">C2 and GRAM domain-containing protein</fullName>
    </submittedName>
</protein>
<organism evidence="17 18">
    <name type="scientific">Dichanthelium oligosanthes</name>
    <dbReference type="NCBI Taxonomy" id="888268"/>
    <lineage>
        <taxon>Eukaryota</taxon>
        <taxon>Viridiplantae</taxon>
        <taxon>Streptophyta</taxon>
        <taxon>Embryophyta</taxon>
        <taxon>Tracheophyta</taxon>
        <taxon>Spermatophyta</taxon>
        <taxon>Magnoliopsida</taxon>
        <taxon>Liliopsida</taxon>
        <taxon>Poales</taxon>
        <taxon>Poaceae</taxon>
        <taxon>PACMAD clade</taxon>
        <taxon>Panicoideae</taxon>
        <taxon>Panicodae</taxon>
        <taxon>Paniceae</taxon>
        <taxon>Dichantheliinae</taxon>
        <taxon>Dichanthelium</taxon>
    </lineage>
</organism>
<dbReference type="Pfam" id="PF00168">
    <property type="entry name" value="C2"/>
    <property type="match status" value="2"/>
</dbReference>
<dbReference type="InterPro" id="IPR000008">
    <property type="entry name" value="C2_dom"/>
</dbReference>
<keyword evidence="7" id="KW-0547">Nucleotide-binding</keyword>
<dbReference type="Gene3D" id="2.30.29.30">
    <property type="entry name" value="Pleckstrin-homology domain (PH domain)/Phosphotyrosine-binding domain (PTB)"/>
    <property type="match status" value="1"/>
</dbReference>
<dbReference type="SMART" id="SM00568">
    <property type="entry name" value="GRAM"/>
    <property type="match status" value="1"/>
</dbReference>